<proteinExistence type="predicted"/>
<reference evidence="1 2" key="1">
    <citation type="submission" date="2018-06" db="EMBL/GenBank/DDBJ databases">
        <authorList>
            <consortium name="Pathogen Informatics"/>
            <person name="Doyle S."/>
        </authorList>
    </citation>
    <scope>NUCLEOTIDE SEQUENCE [LARGE SCALE GENOMIC DNA]</scope>
    <source>
        <strain evidence="1 2">NCTC10692</strain>
    </source>
</reference>
<evidence type="ECO:0000313" key="2">
    <source>
        <dbReference type="Proteomes" id="UP000255303"/>
    </source>
</evidence>
<sequence length="60" mass="6849">MGIQACERCGERFDVQEINGDQPHKPERESINCPHCGHKTWSRSTGYFQTTKLPSGKRKS</sequence>
<dbReference type="EMBL" id="UGUV01000003">
    <property type="protein sequence ID" value="SUE72496.1"/>
    <property type="molecule type" value="Genomic_DNA"/>
</dbReference>
<accession>A0A379PJN1</accession>
<dbReference type="AlphaFoldDB" id="A0A379PJN1"/>
<gene>
    <name evidence="1" type="ORF">NCTC10692_04652</name>
</gene>
<name>A0A379PJN1_ECTOL</name>
<protein>
    <submittedName>
        <fullName evidence="1">Uncharacterized protein</fullName>
    </submittedName>
</protein>
<evidence type="ECO:0000313" key="1">
    <source>
        <dbReference type="EMBL" id="SUE72496.1"/>
    </source>
</evidence>
<dbReference type="Proteomes" id="UP000255303">
    <property type="component" value="Unassembled WGS sequence"/>
</dbReference>
<organism evidence="1 2">
    <name type="scientific">Ectopseudomonas oleovorans</name>
    <name type="common">Pseudomonas oleovorans</name>
    <dbReference type="NCBI Taxonomy" id="301"/>
    <lineage>
        <taxon>Bacteria</taxon>
        <taxon>Pseudomonadati</taxon>
        <taxon>Pseudomonadota</taxon>
        <taxon>Gammaproteobacteria</taxon>
        <taxon>Pseudomonadales</taxon>
        <taxon>Pseudomonadaceae</taxon>
        <taxon>Ectopseudomonas</taxon>
    </lineage>
</organism>